<dbReference type="Proteomes" id="UP001642540">
    <property type="component" value="Unassembled WGS sequence"/>
</dbReference>
<comment type="caution">
    <text evidence="2">The sequence shown here is derived from an EMBL/GenBank/DDBJ whole genome shotgun (WGS) entry which is preliminary data.</text>
</comment>
<feature type="transmembrane region" description="Helical" evidence="1">
    <location>
        <begin position="21"/>
        <end position="37"/>
    </location>
</feature>
<protein>
    <submittedName>
        <fullName evidence="2">Uncharacterized protein</fullName>
    </submittedName>
</protein>
<keyword evidence="1" id="KW-0812">Transmembrane</keyword>
<evidence type="ECO:0000313" key="2">
    <source>
        <dbReference type="EMBL" id="CAL8085541.1"/>
    </source>
</evidence>
<feature type="transmembrane region" description="Helical" evidence="1">
    <location>
        <begin position="49"/>
        <end position="76"/>
    </location>
</feature>
<evidence type="ECO:0000256" key="1">
    <source>
        <dbReference type="SAM" id="Phobius"/>
    </source>
</evidence>
<reference evidence="2 3" key="1">
    <citation type="submission" date="2024-08" db="EMBL/GenBank/DDBJ databases">
        <authorList>
            <person name="Cucini C."/>
            <person name="Frati F."/>
        </authorList>
    </citation>
    <scope>NUCLEOTIDE SEQUENCE [LARGE SCALE GENOMIC DNA]</scope>
</reference>
<keyword evidence="1" id="KW-0472">Membrane</keyword>
<dbReference type="EMBL" id="CAXLJM020000019">
    <property type="protein sequence ID" value="CAL8085541.1"/>
    <property type="molecule type" value="Genomic_DNA"/>
</dbReference>
<accession>A0ABP1Q2V6</accession>
<organism evidence="2 3">
    <name type="scientific">Orchesella dallaii</name>
    <dbReference type="NCBI Taxonomy" id="48710"/>
    <lineage>
        <taxon>Eukaryota</taxon>
        <taxon>Metazoa</taxon>
        <taxon>Ecdysozoa</taxon>
        <taxon>Arthropoda</taxon>
        <taxon>Hexapoda</taxon>
        <taxon>Collembola</taxon>
        <taxon>Entomobryomorpha</taxon>
        <taxon>Entomobryoidea</taxon>
        <taxon>Orchesellidae</taxon>
        <taxon>Orchesellinae</taxon>
        <taxon>Orchesella</taxon>
    </lineage>
</organism>
<proteinExistence type="predicted"/>
<name>A0ABP1Q2V6_9HEXA</name>
<evidence type="ECO:0000313" key="3">
    <source>
        <dbReference type="Proteomes" id="UP001642540"/>
    </source>
</evidence>
<keyword evidence="1" id="KW-1133">Transmembrane helix</keyword>
<gene>
    <name evidence="2" type="ORF">ODALV1_LOCUS6147</name>
</gene>
<keyword evidence="3" id="KW-1185">Reference proteome</keyword>
<sequence>MDREGLSVSNWRAPAFEVVKMYLCFTDGFIFSTFSLLKHLDEMDITVVAIFGIWEGICFTSWFVALKLCANIYNVTQRALGSMRRREDWGSQMEKKFMKKFLKSCKPLSIGYGKTYVIRNVSILNFFKFIIRGTARALLTLQDY</sequence>